<organism evidence="5 6">
    <name type="scientific">Aeromonas media</name>
    <dbReference type="NCBI Taxonomy" id="651"/>
    <lineage>
        <taxon>Bacteria</taxon>
        <taxon>Pseudomonadati</taxon>
        <taxon>Pseudomonadota</taxon>
        <taxon>Gammaproteobacteria</taxon>
        <taxon>Aeromonadales</taxon>
        <taxon>Aeromonadaceae</taxon>
        <taxon>Aeromonas</taxon>
    </lineage>
</organism>
<dbReference type="InterPro" id="IPR009057">
    <property type="entry name" value="Homeodomain-like_sf"/>
</dbReference>
<dbReference type="PRINTS" id="PR00032">
    <property type="entry name" value="HTHARAC"/>
</dbReference>
<dbReference type="AlphaFoldDB" id="A0A6M4Y9Y0"/>
<dbReference type="InterPro" id="IPR018060">
    <property type="entry name" value="HTH_AraC"/>
</dbReference>
<evidence type="ECO:0000256" key="1">
    <source>
        <dbReference type="ARBA" id="ARBA00023015"/>
    </source>
</evidence>
<gene>
    <name evidence="5" type="ORF">E4184_10760</name>
</gene>
<dbReference type="InterPro" id="IPR032687">
    <property type="entry name" value="AraC-type_N"/>
</dbReference>
<dbReference type="EMBL" id="CP038441">
    <property type="protein sequence ID" value="QJT21859.1"/>
    <property type="molecule type" value="Genomic_DNA"/>
</dbReference>
<dbReference type="Gene3D" id="1.10.10.60">
    <property type="entry name" value="Homeodomain-like"/>
    <property type="match status" value="1"/>
</dbReference>
<dbReference type="GO" id="GO:0005829">
    <property type="term" value="C:cytosol"/>
    <property type="evidence" value="ECO:0007669"/>
    <property type="project" value="TreeGrafter"/>
</dbReference>
<dbReference type="GO" id="GO:0003700">
    <property type="term" value="F:DNA-binding transcription factor activity"/>
    <property type="evidence" value="ECO:0007669"/>
    <property type="project" value="InterPro"/>
</dbReference>
<keyword evidence="1" id="KW-0805">Transcription regulation</keyword>
<dbReference type="PANTHER" id="PTHR47894">
    <property type="entry name" value="HTH-TYPE TRANSCRIPTIONAL REGULATOR GADX"/>
    <property type="match status" value="1"/>
</dbReference>
<proteinExistence type="predicted"/>
<accession>A0A6M4Y9Y0</accession>
<reference evidence="5 6" key="1">
    <citation type="submission" date="2019-03" db="EMBL/GenBank/DDBJ databases">
        <title>Novel transposon Tn6433 accelerates the dissemination of tet(E) in Aeromonas from aerobic biofilm under oxytetracycline stress.</title>
        <authorList>
            <person name="Shi Y."/>
            <person name="Tian Z."/>
            <person name="Zhang Y."/>
            <person name="Zhang H."/>
            <person name="Yang M."/>
        </authorList>
    </citation>
    <scope>NUCLEOTIDE SEQUENCE [LARGE SCALE GENOMIC DNA]</scope>
    <source>
        <strain evidence="5 6">T0.1-19</strain>
    </source>
</reference>
<dbReference type="GO" id="GO:0000976">
    <property type="term" value="F:transcription cis-regulatory region binding"/>
    <property type="evidence" value="ECO:0007669"/>
    <property type="project" value="TreeGrafter"/>
</dbReference>
<keyword evidence="2" id="KW-0238">DNA-binding</keyword>
<name>A0A6M4Y9Y0_AERME</name>
<feature type="domain" description="HTH araC/xylS-type" evidence="4">
    <location>
        <begin position="230"/>
        <end position="332"/>
    </location>
</feature>
<evidence type="ECO:0000259" key="4">
    <source>
        <dbReference type="PROSITE" id="PS01124"/>
    </source>
</evidence>
<dbReference type="Proteomes" id="UP000501427">
    <property type="component" value="Chromosome"/>
</dbReference>
<sequence length="336" mass="38264">MKTVSNRIALHCLNHWQRQGRDPAQLLQGAGIAREELLLPQGRIDAQRHFRLLTQVAPHVDMAHKWSPPSLSGLFADYLPLASLCCNAATLRQALHFFLAYRPLIGECDRIVLREEEGQARLSYHSESDHPDVIAMSSLANLGHLYALLQFYHPGQGRLVLPTPVRPRLWRELGAWLGDRLQRGEGFELRFPAALLDLAHGGCNGPLQPLLLGELDGQMRQLRPNSHYRERVIGLIRQRLWQESVDSPTLLAGICEALRLTRWTLNRHLREEGCHFSGLLEQVRREEACRLLQDPSLQLQEVGGRLGFASQSSFTRFFKEAFALSPSEYRSRRSRL</sequence>
<protein>
    <submittedName>
        <fullName evidence="5">AraC family transcriptional regulator</fullName>
    </submittedName>
</protein>
<dbReference type="RefSeq" id="WP_171276097.1">
    <property type="nucleotide sequence ID" value="NZ_CAWPJG010000001.1"/>
</dbReference>
<evidence type="ECO:0000313" key="5">
    <source>
        <dbReference type="EMBL" id="QJT21859.1"/>
    </source>
</evidence>
<dbReference type="Pfam" id="PF12833">
    <property type="entry name" value="HTH_18"/>
    <property type="match status" value="1"/>
</dbReference>
<dbReference type="PROSITE" id="PS01124">
    <property type="entry name" value="HTH_ARAC_FAMILY_2"/>
    <property type="match status" value="1"/>
</dbReference>
<dbReference type="InterPro" id="IPR020449">
    <property type="entry name" value="Tscrpt_reg_AraC-type_HTH"/>
</dbReference>
<evidence type="ECO:0000313" key="6">
    <source>
        <dbReference type="Proteomes" id="UP000501427"/>
    </source>
</evidence>
<dbReference type="SUPFAM" id="SSF46689">
    <property type="entry name" value="Homeodomain-like"/>
    <property type="match status" value="1"/>
</dbReference>
<dbReference type="PANTHER" id="PTHR47894:SF1">
    <property type="entry name" value="HTH-TYPE TRANSCRIPTIONAL REGULATOR VQSM"/>
    <property type="match status" value="1"/>
</dbReference>
<evidence type="ECO:0000256" key="3">
    <source>
        <dbReference type="ARBA" id="ARBA00023163"/>
    </source>
</evidence>
<keyword evidence="3" id="KW-0804">Transcription</keyword>
<evidence type="ECO:0000256" key="2">
    <source>
        <dbReference type="ARBA" id="ARBA00023125"/>
    </source>
</evidence>
<dbReference type="Pfam" id="PF12625">
    <property type="entry name" value="Arabinose_bd"/>
    <property type="match status" value="1"/>
</dbReference>
<dbReference type="SMART" id="SM00342">
    <property type="entry name" value="HTH_ARAC"/>
    <property type="match status" value="1"/>
</dbReference>